<keyword evidence="3" id="KW-0732">Signal</keyword>
<dbReference type="AlphaFoldDB" id="A0A6J8AMT7"/>
<keyword evidence="2" id="KW-1133">Transmembrane helix</keyword>
<keyword evidence="2" id="KW-0472">Membrane</keyword>
<evidence type="ECO:0000313" key="5">
    <source>
        <dbReference type="Proteomes" id="UP000507470"/>
    </source>
</evidence>
<feature type="compositionally biased region" description="Polar residues" evidence="1">
    <location>
        <begin position="368"/>
        <end position="380"/>
    </location>
</feature>
<gene>
    <name evidence="4" type="ORF">MCOR_9358</name>
</gene>
<evidence type="ECO:0000313" key="4">
    <source>
        <dbReference type="EMBL" id="CAC5370558.1"/>
    </source>
</evidence>
<evidence type="ECO:0000256" key="2">
    <source>
        <dbReference type="SAM" id="Phobius"/>
    </source>
</evidence>
<feature type="region of interest" description="Disordered" evidence="1">
    <location>
        <begin position="364"/>
        <end position="447"/>
    </location>
</feature>
<dbReference type="OrthoDB" id="6085971at2759"/>
<dbReference type="Proteomes" id="UP000507470">
    <property type="component" value="Unassembled WGS sequence"/>
</dbReference>
<name>A0A6J8AMT7_MYTCO</name>
<feature type="region of interest" description="Disordered" evidence="1">
    <location>
        <begin position="264"/>
        <end position="352"/>
    </location>
</feature>
<organism evidence="4 5">
    <name type="scientific">Mytilus coruscus</name>
    <name type="common">Sea mussel</name>
    <dbReference type="NCBI Taxonomy" id="42192"/>
    <lineage>
        <taxon>Eukaryota</taxon>
        <taxon>Metazoa</taxon>
        <taxon>Spiralia</taxon>
        <taxon>Lophotrochozoa</taxon>
        <taxon>Mollusca</taxon>
        <taxon>Bivalvia</taxon>
        <taxon>Autobranchia</taxon>
        <taxon>Pteriomorphia</taxon>
        <taxon>Mytilida</taxon>
        <taxon>Mytiloidea</taxon>
        <taxon>Mytilidae</taxon>
        <taxon>Mytilinae</taxon>
        <taxon>Mytilus</taxon>
    </lineage>
</organism>
<feature type="compositionally biased region" description="Polar residues" evidence="1">
    <location>
        <begin position="394"/>
        <end position="426"/>
    </location>
</feature>
<keyword evidence="2" id="KW-0812">Transmembrane</keyword>
<keyword evidence="5" id="KW-1185">Reference proteome</keyword>
<dbReference type="EMBL" id="CACVKT020001721">
    <property type="protein sequence ID" value="CAC5370558.1"/>
    <property type="molecule type" value="Genomic_DNA"/>
</dbReference>
<feature type="signal peptide" evidence="3">
    <location>
        <begin position="1"/>
        <end position="20"/>
    </location>
</feature>
<evidence type="ECO:0008006" key="6">
    <source>
        <dbReference type="Google" id="ProtNLM"/>
    </source>
</evidence>
<protein>
    <recommendedName>
        <fullName evidence="6">CUB domain-containing protein</fullName>
    </recommendedName>
</protein>
<evidence type="ECO:0000256" key="1">
    <source>
        <dbReference type="SAM" id="MobiDB-lite"/>
    </source>
</evidence>
<reference evidence="4 5" key="1">
    <citation type="submission" date="2020-06" db="EMBL/GenBank/DDBJ databases">
        <authorList>
            <person name="Li R."/>
            <person name="Bekaert M."/>
        </authorList>
    </citation>
    <scope>NUCLEOTIDE SEQUENCE [LARGE SCALE GENOMIC DNA]</scope>
    <source>
        <strain evidence="5">wild</strain>
    </source>
</reference>
<accession>A0A6J8AMT7</accession>
<feature type="transmembrane region" description="Helical" evidence="2">
    <location>
        <begin position="167"/>
        <end position="190"/>
    </location>
</feature>
<feature type="chain" id="PRO_5026698177" description="CUB domain-containing protein" evidence="3">
    <location>
        <begin position="21"/>
        <end position="447"/>
    </location>
</feature>
<feature type="compositionally biased region" description="Polar residues" evidence="1">
    <location>
        <begin position="264"/>
        <end position="277"/>
    </location>
</feature>
<evidence type="ECO:0000256" key="3">
    <source>
        <dbReference type="SAM" id="SignalP"/>
    </source>
</evidence>
<proteinExistence type="predicted"/>
<feature type="compositionally biased region" description="Basic and acidic residues" evidence="1">
    <location>
        <begin position="298"/>
        <end position="312"/>
    </location>
</feature>
<feature type="compositionally biased region" description="Polar residues" evidence="1">
    <location>
        <begin position="342"/>
        <end position="352"/>
    </location>
</feature>
<sequence length="447" mass="50781">MEVMFTLIVSFLLIYPAVLTSRRTVGFSKNDCNKYHVLLSQNDTFGVDWMGLQYPKHCTLPFKVQDANLYRLCAVVTVFEFECPGIFDEVTRAVVFYRGNDRSQQKKYDCHDKLPITFCSGSETLSIELEPYYKDIRQTNSKLKINVTASLKTSSNYIEENNGGGSILIGVVATCIILIIILFACVVILIRRRRRYSKENIDNNIQGLVRQSEELQQSQQTGGEHIESRSGALNVDSQYREARPNNQPQDHRINEAIRQRNEWLSSRSGQASLSTIETHAPPSNDHYQMPVTSGTNHSRFDKDIERNIEPRHGRQYNGRNPTEMIEPSAPPLNGTHDFQRPFGSQPNQSTINQVVDRNIRSIHERTFNNRNPPGTIQRNAPQPHEQPTEPRSTHPGSSRDINTNGDGNISRSSRSNDCNPTDNIDTSALLPPSYHDVMSRSSDFDLR</sequence>